<dbReference type="Proteomes" id="UP000837857">
    <property type="component" value="Chromosome 14"/>
</dbReference>
<feature type="active site" evidence="2">
    <location>
        <position position="196"/>
    </location>
</feature>
<protein>
    <recommendedName>
        <fullName evidence="4">Peptidase M12B domain-containing protein</fullName>
    </recommendedName>
</protein>
<evidence type="ECO:0000313" key="6">
    <source>
        <dbReference type="Proteomes" id="UP000837857"/>
    </source>
</evidence>
<dbReference type="InterPro" id="IPR024079">
    <property type="entry name" value="MetalloPept_cat_dom_sf"/>
</dbReference>
<feature type="domain" description="Peptidase M12B" evidence="4">
    <location>
        <begin position="48"/>
        <end position="257"/>
    </location>
</feature>
<keyword evidence="1" id="KW-0645">Protease</keyword>
<dbReference type="InterPro" id="IPR001590">
    <property type="entry name" value="Peptidase_M12B"/>
</dbReference>
<feature type="binding site" evidence="2">
    <location>
        <position position="199"/>
    </location>
    <ligand>
        <name>Zn(2+)</name>
        <dbReference type="ChEBI" id="CHEBI:29105"/>
        <note>catalytic</note>
    </ligand>
</feature>
<dbReference type="SUPFAM" id="SSF55486">
    <property type="entry name" value="Metalloproteases ('zincins'), catalytic domain"/>
    <property type="match status" value="1"/>
</dbReference>
<dbReference type="Pfam" id="PF01421">
    <property type="entry name" value="Reprolysin"/>
    <property type="match status" value="1"/>
</dbReference>
<gene>
    <name evidence="5" type="ORF">IPOD504_LOCUS3545</name>
</gene>
<sequence>MKYLFLCLLCYFGIGDGRIASDFELSKDMHRLTLSRHHQQPKEITISIMIHFDKVLTNRLVKEYKSKTRKRLKIISNDILNDVQSFFRHPSLNQNIRFRLKDTKFLKNRTRVVSMDENGSVYLKSYCEWQSQKKIARDWYYSVLLTGLDLFYVSKSGEEVRRSTGRGYMGGMCSVMKSCALLEWHPKNIGYLLAHEIAHSLGINHDGPPHNQCRGQRHIMGARYDPVNHPRVWSSCSRHSLNRYLTSKRAWCIRPDMENTPKLGVA</sequence>
<dbReference type="PROSITE" id="PS50215">
    <property type="entry name" value="ADAM_MEPRO"/>
    <property type="match status" value="1"/>
</dbReference>
<feature type="signal peptide" evidence="3">
    <location>
        <begin position="1"/>
        <end position="17"/>
    </location>
</feature>
<evidence type="ECO:0000259" key="4">
    <source>
        <dbReference type="PROSITE" id="PS50215"/>
    </source>
</evidence>
<proteinExistence type="predicted"/>
<feature type="chain" id="PRO_5045313259" description="Peptidase M12B domain-containing protein" evidence="3">
    <location>
        <begin position="18"/>
        <end position="266"/>
    </location>
</feature>
<evidence type="ECO:0000256" key="2">
    <source>
        <dbReference type="PROSITE-ProRule" id="PRU00276"/>
    </source>
</evidence>
<dbReference type="EMBL" id="OW152826">
    <property type="protein sequence ID" value="CAH2042041.1"/>
    <property type="molecule type" value="Genomic_DNA"/>
</dbReference>
<keyword evidence="2" id="KW-0862">Zinc</keyword>
<evidence type="ECO:0000313" key="5">
    <source>
        <dbReference type="EMBL" id="CAH2042041.1"/>
    </source>
</evidence>
<feature type="binding site" evidence="2">
    <location>
        <position position="195"/>
    </location>
    <ligand>
        <name>Zn(2+)</name>
        <dbReference type="ChEBI" id="CHEBI:29105"/>
        <note>catalytic</note>
    </ligand>
</feature>
<comment type="caution">
    <text evidence="2">Lacks conserved residue(s) required for the propagation of feature annotation.</text>
</comment>
<evidence type="ECO:0000256" key="3">
    <source>
        <dbReference type="SAM" id="SignalP"/>
    </source>
</evidence>
<organism evidence="5 6">
    <name type="scientific">Iphiclides podalirius</name>
    <name type="common">scarce swallowtail</name>
    <dbReference type="NCBI Taxonomy" id="110791"/>
    <lineage>
        <taxon>Eukaryota</taxon>
        <taxon>Metazoa</taxon>
        <taxon>Ecdysozoa</taxon>
        <taxon>Arthropoda</taxon>
        <taxon>Hexapoda</taxon>
        <taxon>Insecta</taxon>
        <taxon>Pterygota</taxon>
        <taxon>Neoptera</taxon>
        <taxon>Endopterygota</taxon>
        <taxon>Lepidoptera</taxon>
        <taxon>Glossata</taxon>
        <taxon>Ditrysia</taxon>
        <taxon>Papilionoidea</taxon>
        <taxon>Papilionidae</taxon>
        <taxon>Papilioninae</taxon>
        <taxon>Iphiclides</taxon>
    </lineage>
</organism>
<reference evidence="5" key="1">
    <citation type="submission" date="2022-03" db="EMBL/GenBank/DDBJ databases">
        <authorList>
            <person name="Martin H S."/>
        </authorList>
    </citation>
    <scope>NUCLEOTIDE SEQUENCE</scope>
</reference>
<keyword evidence="1" id="KW-0378">Hydrolase</keyword>
<keyword evidence="6" id="KW-1185">Reference proteome</keyword>
<evidence type="ECO:0000256" key="1">
    <source>
        <dbReference type="ARBA" id="ARBA00023049"/>
    </source>
</evidence>
<keyword evidence="2" id="KW-0479">Metal-binding</keyword>
<accession>A0ABN8I3C6</accession>
<dbReference type="PANTHER" id="PTHR11905">
    <property type="entry name" value="ADAM A DISINTEGRIN AND METALLOPROTEASE DOMAIN"/>
    <property type="match status" value="1"/>
</dbReference>
<dbReference type="PANTHER" id="PTHR11905:SF159">
    <property type="entry name" value="ADAM METALLOPROTEASE"/>
    <property type="match status" value="1"/>
</dbReference>
<name>A0ABN8I3C6_9NEOP</name>
<keyword evidence="3" id="KW-0732">Signal</keyword>
<dbReference type="Gene3D" id="3.40.390.10">
    <property type="entry name" value="Collagenase (Catalytic Domain)"/>
    <property type="match status" value="1"/>
</dbReference>
<feature type="non-terminal residue" evidence="5">
    <location>
        <position position="266"/>
    </location>
</feature>
<keyword evidence="1" id="KW-0482">Metalloprotease</keyword>
<feature type="binding site" evidence="2">
    <location>
        <position position="205"/>
    </location>
    <ligand>
        <name>Zn(2+)</name>
        <dbReference type="ChEBI" id="CHEBI:29105"/>
        <note>catalytic</note>
    </ligand>
</feature>